<dbReference type="EMBL" id="CP182909">
    <property type="protein sequence ID" value="XPM66482.1"/>
    <property type="molecule type" value="Genomic_DNA"/>
</dbReference>
<proteinExistence type="predicted"/>
<name>A0ACD5H0A5_9CYAN</name>
<dbReference type="Proteomes" id="UP000095472">
    <property type="component" value="Chromosome"/>
</dbReference>
<evidence type="ECO:0000313" key="2">
    <source>
        <dbReference type="Proteomes" id="UP000095472"/>
    </source>
</evidence>
<sequence>MLNIRFRFKPIHYSICLGLLVLVLVVTPARAKLPVLPSSPPPQGVLLAQSEPFSLLEQGRNFYEGDVLQRRSRFGNKRLI</sequence>
<gene>
    <name evidence="1" type="ORF">BH720_014935</name>
</gene>
<protein>
    <submittedName>
        <fullName evidence="1">Uncharacterized protein</fullName>
    </submittedName>
</protein>
<evidence type="ECO:0000313" key="1">
    <source>
        <dbReference type="EMBL" id="XPM66482.1"/>
    </source>
</evidence>
<keyword evidence="2" id="KW-1185">Reference proteome</keyword>
<accession>A0ACD5H0A5</accession>
<organism evidence="1 2">
    <name type="scientific">Desertifilum tharense IPPAS B-1220</name>
    <dbReference type="NCBI Taxonomy" id="1781255"/>
    <lineage>
        <taxon>Bacteria</taxon>
        <taxon>Bacillati</taxon>
        <taxon>Cyanobacteriota</taxon>
        <taxon>Cyanophyceae</taxon>
        <taxon>Desertifilales</taxon>
        <taxon>Desertifilaceae</taxon>
        <taxon>Desertifilum</taxon>
    </lineage>
</organism>
<reference evidence="1 2" key="1">
    <citation type="journal article" date="2016" name="Genome Announc.">
        <title>Draft Genome Sequence of the Thermotolerant Cyanobacterium Desertifilum sp. IPPAS B-1220.</title>
        <authorList>
            <person name="Mironov K.S."/>
            <person name="Sinetova M.A."/>
            <person name="Bolatkhan K."/>
            <person name="Zayadan B.K."/>
            <person name="Ustinova V.V."/>
            <person name="Kupriyanova E.V."/>
            <person name="Skrypnik A.N."/>
            <person name="Gogoleva N.E."/>
            <person name="Gogolev Y.V."/>
            <person name="Los D.A."/>
        </authorList>
    </citation>
    <scope>NUCLEOTIDE SEQUENCE [LARGE SCALE GENOMIC DNA]</scope>
    <source>
        <strain evidence="1 2">IPPAS B-1220</strain>
    </source>
</reference>